<proteinExistence type="predicted"/>
<dbReference type="PANTHER" id="PTHR33103">
    <property type="entry name" value="OS01G0153900 PROTEIN"/>
    <property type="match status" value="1"/>
</dbReference>
<dbReference type="Pfam" id="PF05056">
    <property type="entry name" value="DUF674"/>
    <property type="match status" value="5"/>
</dbReference>
<organism evidence="1 2">
    <name type="scientific">Lactuca sativa</name>
    <name type="common">Garden lettuce</name>
    <dbReference type="NCBI Taxonomy" id="4236"/>
    <lineage>
        <taxon>Eukaryota</taxon>
        <taxon>Viridiplantae</taxon>
        <taxon>Streptophyta</taxon>
        <taxon>Embryophyta</taxon>
        <taxon>Tracheophyta</taxon>
        <taxon>Spermatophyta</taxon>
        <taxon>Magnoliopsida</taxon>
        <taxon>eudicotyledons</taxon>
        <taxon>Gunneridae</taxon>
        <taxon>Pentapetalae</taxon>
        <taxon>asterids</taxon>
        <taxon>campanulids</taxon>
        <taxon>Asterales</taxon>
        <taxon>Asteraceae</taxon>
        <taxon>Cichorioideae</taxon>
        <taxon>Cichorieae</taxon>
        <taxon>Lactucinae</taxon>
        <taxon>Lactuca</taxon>
    </lineage>
</organism>
<dbReference type="InterPro" id="IPR007750">
    <property type="entry name" value="DUF674"/>
</dbReference>
<gene>
    <name evidence="1" type="ORF">LSAT_V11C900475200</name>
</gene>
<comment type="caution">
    <text evidence="1">The sequence shown here is derived from an EMBL/GenBank/DDBJ whole genome shotgun (WGS) entry which is preliminary data.</text>
</comment>
<keyword evidence="2" id="KW-1185">Reference proteome</keyword>
<dbReference type="Proteomes" id="UP000235145">
    <property type="component" value="Unassembled WGS sequence"/>
</dbReference>
<accession>A0A9R1UIH9</accession>
<reference evidence="1 2" key="1">
    <citation type="journal article" date="2017" name="Nat. Commun.">
        <title>Genome assembly with in vitro proximity ligation data and whole-genome triplication in lettuce.</title>
        <authorList>
            <person name="Reyes-Chin-Wo S."/>
            <person name="Wang Z."/>
            <person name="Yang X."/>
            <person name="Kozik A."/>
            <person name="Arikit S."/>
            <person name="Song C."/>
            <person name="Xia L."/>
            <person name="Froenicke L."/>
            <person name="Lavelle D.O."/>
            <person name="Truco M.J."/>
            <person name="Xia R."/>
            <person name="Zhu S."/>
            <person name="Xu C."/>
            <person name="Xu H."/>
            <person name="Xu X."/>
            <person name="Cox K."/>
            <person name="Korf I."/>
            <person name="Meyers B.C."/>
            <person name="Michelmore R.W."/>
        </authorList>
    </citation>
    <scope>NUCLEOTIDE SEQUENCE [LARGE SCALE GENOMIC DNA]</scope>
    <source>
        <strain evidence="2">cv. Salinas</strain>
        <tissue evidence="1">Seedlings</tissue>
    </source>
</reference>
<dbReference type="AlphaFoldDB" id="A0A9R1UIH9"/>
<name>A0A9R1UIH9_LACSA</name>
<sequence length="580" mass="64552">MTTLNPSRRRAKWEIHLELLSGKTEAGVDNISFAKLSFPSLKLQRILVIWLEAWWQPRTMHVLHNTMGTPEKPVQVKVFVDKKKKKVIFAEAAEDFVDLLFSFFTFPLGTIAKLSRKHADSKDVKVGSLTSLYESVVSLNEKHFSCYKDWLVNPRNSSASVCQKLKINPDDMKPIASNVAGCQDYYPVIVRSMANFIITDDLTVLPVMFDTSIKLLKSHGIENINLLEERTMYFGVEEFLNLLKWSLLTNNTLTNLVFEGDSDIEISGTKIKQEAIERFFVELLFSFLTIPLGASVCLTKDGLSSLGISNLHNSISSLGDGKHLKSDDFKTMLLCSKVAPQYHRVTDLLPIYQYKPKPCCSCATNSTLNSNSDLTSSNSGKNQTLMKLLVQKSNKKILCAQVENLFVEMLFSFLTTPLGAVICLTKDDVDDDSGSSASMGISNLYNSISCLGDGKLLKSEDNNNLLLCPKVAANYYCVTDFLPIYKVNTRSGNFLKLEQSQFIVSNDLEIIASPSMTIFSKFNTLGVPVGDMEILEVSFGEHEALLLLKASLTSTSALTHLLNASSWNASRKKPKLESST</sequence>
<dbReference type="EMBL" id="NBSK02000009">
    <property type="protein sequence ID" value="KAJ0187635.1"/>
    <property type="molecule type" value="Genomic_DNA"/>
</dbReference>
<dbReference type="PANTHER" id="PTHR33103:SF98">
    <property type="entry name" value="DUF674 FAMILY PROTEIN"/>
    <property type="match status" value="1"/>
</dbReference>
<evidence type="ECO:0000313" key="2">
    <source>
        <dbReference type="Proteomes" id="UP000235145"/>
    </source>
</evidence>
<evidence type="ECO:0000313" key="1">
    <source>
        <dbReference type="EMBL" id="KAJ0187635.1"/>
    </source>
</evidence>
<protein>
    <submittedName>
        <fullName evidence="1">Uncharacterized protein</fullName>
    </submittedName>
</protein>